<reference evidence="7" key="1">
    <citation type="journal article" date="2023" name="Nat. Commun.">
        <title>Diploid and tetraploid genomes of Acorus and the evolution of monocots.</title>
        <authorList>
            <person name="Ma L."/>
            <person name="Liu K.W."/>
            <person name="Li Z."/>
            <person name="Hsiao Y.Y."/>
            <person name="Qi Y."/>
            <person name="Fu T."/>
            <person name="Tang G.D."/>
            <person name="Zhang D."/>
            <person name="Sun W.H."/>
            <person name="Liu D.K."/>
            <person name="Li Y."/>
            <person name="Chen G.Z."/>
            <person name="Liu X.D."/>
            <person name="Liao X.Y."/>
            <person name="Jiang Y.T."/>
            <person name="Yu X."/>
            <person name="Hao Y."/>
            <person name="Huang J."/>
            <person name="Zhao X.W."/>
            <person name="Ke S."/>
            <person name="Chen Y.Y."/>
            <person name="Wu W.L."/>
            <person name="Hsu J.L."/>
            <person name="Lin Y.F."/>
            <person name="Huang M.D."/>
            <person name="Li C.Y."/>
            <person name="Huang L."/>
            <person name="Wang Z.W."/>
            <person name="Zhao X."/>
            <person name="Zhong W.Y."/>
            <person name="Peng D.H."/>
            <person name="Ahmad S."/>
            <person name="Lan S."/>
            <person name="Zhang J.S."/>
            <person name="Tsai W.C."/>
            <person name="Van de Peer Y."/>
            <person name="Liu Z.J."/>
        </authorList>
    </citation>
    <scope>NUCLEOTIDE SEQUENCE</scope>
    <source>
        <strain evidence="7">CP</strain>
    </source>
</reference>
<feature type="region of interest" description="Disordered" evidence="5">
    <location>
        <begin position="1"/>
        <end position="96"/>
    </location>
</feature>
<dbReference type="GO" id="GO:0016281">
    <property type="term" value="C:eukaryotic translation initiation factor 4F complex"/>
    <property type="evidence" value="ECO:0007669"/>
    <property type="project" value="TreeGrafter"/>
</dbReference>
<feature type="compositionally biased region" description="Basic and acidic residues" evidence="5">
    <location>
        <begin position="73"/>
        <end position="83"/>
    </location>
</feature>
<sequence length="271" mass="30467">MSIRGHSLTPSIPLADTGESRRMDLGPNGHGSLSDWTPYGPKEELMPKSIPDRFSGTHDQLNPQDRNASFVNRDIRNSDRAFDRSTSTTPPGVRLQGSSLGARNVLPDTKILSEEFLREKSESAIKEFYRKDKERELLAKLLVTLCKSHDNLLKQVQLIQGFESVLSTMEDALNDAPKAAEFLGRIFAKMIIEDVVTLRDIGKIIHEGGEEPGRLLEIGVASEVLGSTLETIKVVKGDWLWRRSGRVRTCVWRIFGRRIQGNQGSWMHLFD</sequence>
<organism evidence="7 8">
    <name type="scientific">Acorus calamus</name>
    <name type="common">Sweet flag</name>
    <dbReference type="NCBI Taxonomy" id="4465"/>
    <lineage>
        <taxon>Eukaryota</taxon>
        <taxon>Viridiplantae</taxon>
        <taxon>Streptophyta</taxon>
        <taxon>Embryophyta</taxon>
        <taxon>Tracheophyta</taxon>
        <taxon>Spermatophyta</taxon>
        <taxon>Magnoliopsida</taxon>
        <taxon>Liliopsida</taxon>
        <taxon>Acoraceae</taxon>
        <taxon>Acorus</taxon>
    </lineage>
</organism>
<protein>
    <submittedName>
        <fullName evidence="7">Eukaryotic translation initiation factor 4G</fullName>
    </submittedName>
</protein>
<reference evidence="7" key="2">
    <citation type="submission" date="2023-06" db="EMBL/GenBank/DDBJ databases">
        <authorList>
            <person name="Ma L."/>
            <person name="Liu K.-W."/>
            <person name="Li Z."/>
            <person name="Hsiao Y.-Y."/>
            <person name="Qi Y."/>
            <person name="Fu T."/>
            <person name="Tang G."/>
            <person name="Zhang D."/>
            <person name="Sun W.-H."/>
            <person name="Liu D.-K."/>
            <person name="Li Y."/>
            <person name="Chen G.-Z."/>
            <person name="Liu X.-D."/>
            <person name="Liao X.-Y."/>
            <person name="Jiang Y.-T."/>
            <person name="Yu X."/>
            <person name="Hao Y."/>
            <person name="Huang J."/>
            <person name="Zhao X.-W."/>
            <person name="Ke S."/>
            <person name="Chen Y.-Y."/>
            <person name="Wu W.-L."/>
            <person name="Hsu J.-L."/>
            <person name="Lin Y.-F."/>
            <person name="Huang M.-D."/>
            <person name="Li C.-Y."/>
            <person name="Huang L."/>
            <person name="Wang Z.-W."/>
            <person name="Zhao X."/>
            <person name="Zhong W.-Y."/>
            <person name="Peng D.-H."/>
            <person name="Ahmad S."/>
            <person name="Lan S."/>
            <person name="Zhang J.-S."/>
            <person name="Tsai W.-C."/>
            <person name="Van De Peer Y."/>
            <person name="Liu Z.-J."/>
        </authorList>
    </citation>
    <scope>NUCLEOTIDE SEQUENCE</scope>
    <source>
        <strain evidence="7">CP</strain>
        <tissue evidence="7">Leaves</tissue>
    </source>
</reference>
<dbReference type="Pfam" id="PF02847">
    <property type="entry name" value="MA3"/>
    <property type="match status" value="1"/>
</dbReference>
<evidence type="ECO:0000256" key="3">
    <source>
        <dbReference type="ARBA" id="ARBA00022845"/>
    </source>
</evidence>
<dbReference type="AlphaFoldDB" id="A0AAV9DZF0"/>
<feature type="compositionally biased region" description="Polar residues" evidence="5">
    <location>
        <begin position="57"/>
        <end position="70"/>
    </location>
</feature>
<dbReference type="GO" id="GO:0003743">
    <property type="term" value="F:translation initiation factor activity"/>
    <property type="evidence" value="ECO:0007669"/>
    <property type="project" value="UniProtKB-KW"/>
</dbReference>
<dbReference type="InterPro" id="IPR003891">
    <property type="entry name" value="Initiation_fac_eIF4g_MI"/>
</dbReference>
<evidence type="ECO:0000256" key="5">
    <source>
        <dbReference type="SAM" id="MobiDB-lite"/>
    </source>
</evidence>
<gene>
    <name evidence="7" type="primary">EIF4G</name>
    <name evidence="7" type="ORF">QJS10_CPA10g01041</name>
</gene>
<evidence type="ECO:0000313" key="7">
    <source>
        <dbReference type="EMBL" id="KAK1306620.1"/>
    </source>
</evidence>
<dbReference type="Gene3D" id="1.25.40.180">
    <property type="match status" value="1"/>
</dbReference>
<feature type="compositionally biased region" description="Polar residues" evidence="5">
    <location>
        <begin position="84"/>
        <end position="96"/>
    </location>
</feature>
<keyword evidence="4" id="KW-0648">Protein biosynthesis</keyword>
<dbReference type="GO" id="GO:0006417">
    <property type="term" value="P:regulation of translation"/>
    <property type="evidence" value="ECO:0007669"/>
    <property type="project" value="UniProtKB-KW"/>
</dbReference>
<evidence type="ECO:0000256" key="1">
    <source>
        <dbReference type="ARBA" id="ARBA00005775"/>
    </source>
</evidence>
<dbReference type="SUPFAM" id="SSF48371">
    <property type="entry name" value="ARM repeat"/>
    <property type="match status" value="1"/>
</dbReference>
<dbReference type="PANTHER" id="PTHR23253:SF9">
    <property type="entry name" value="EUKARYOTIC TRANSLATION INITIATION FACTOR 4 GAMMA 2"/>
    <property type="match status" value="1"/>
</dbReference>
<dbReference type="GO" id="GO:0003729">
    <property type="term" value="F:mRNA binding"/>
    <property type="evidence" value="ECO:0007669"/>
    <property type="project" value="TreeGrafter"/>
</dbReference>
<comment type="similarity">
    <text evidence="1">Belongs to the eukaryotic initiation factor 4G family.</text>
</comment>
<dbReference type="EMBL" id="JAUJYO010000010">
    <property type="protein sequence ID" value="KAK1306620.1"/>
    <property type="molecule type" value="Genomic_DNA"/>
</dbReference>
<keyword evidence="2 7" id="KW-0396">Initiation factor</keyword>
<dbReference type="InterPro" id="IPR016024">
    <property type="entry name" value="ARM-type_fold"/>
</dbReference>
<keyword evidence="3" id="KW-0810">Translation regulation</keyword>
<accession>A0AAV9DZF0</accession>
<proteinExistence type="inferred from homology"/>
<comment type="caution">
    <text evidence="7">The sequence shown here is derived from an EMBL/GenBank/DDBJ whole genome shotgun (WGS) entry which is preliminary data.</text>
</comment>
<evidence type="ECO:0000256" key="4">
    <source>
        <dbReference type="ARBA" id="ARBA00022917"/>
    </source>
</evidence>
<feature type="domain" description="MI" evidence="6">
    <location>
        <begin position="70"/>
        <end position="206"/>
    </location>
</feature>
<dbReference type="PANTHER" id="PTHR23253">
    <property type="entry name" value="EUKARYOTIC TRANSLATION INITIATION FACTOR 4 GAMMA"/>
    <property type="match status" value="1"/>
</dbReference>
<dbReference type="PROSITE" id="PS51366">
    <property type="entry name" value="MI"/>
    <property type="match status" value="1"/>
</dbReference>
<keyword evidence="8" id="KW-1185">Reference proteome</keyword>
<evidence type="ECO:0000259" key="6">
    <source>
        <dbReference type="PROSITE" id="PS51366"/>
    </source>
</evidence>
<evidence type="ECO:0000313" key="8">
    <source>
        <dbReference type="Proteomes" id="UP001180020"/>
    </source>
</evidence>
<dbReference type="Proteomes" id="UP001180020">
    <property type="component" value="Unassembled WGS sequence"/>
</dbReference>
<evidence type="ECO:0000256" key="2">
    <source>
        <dbReference type="ARBA" id="ARBA00022540"/>
    </source>
</evidence>
<name>A0AAV9DZF0_ACOCL</name>